<dbReference type="EMBL" id="JAAAIN010001864">
    <property type="protein sequence ID" value="KAG0299618.1"/>
    <property type="molecule type" value="Genomic_DNA"/>
</dbReference>
<keyword evidence="1 3" id="KW-0853">WD repeat</keyword>
<evidence type="ECO:0000313" key="5">
    <source>
        <dbReference type="Proteomes" id="UP000823405"/>
    </source>
</evidence>
<feature type="repeat" description="WD" evidence="3">
    <location>
        <begin position="909"/>
        <end position="941"/>
    </location>
</feature>
<dbReference type="InterPro" id="IPR019775">
    <property type="entry name" value="WD40_repeat_CS"/>
</dbReference>
<feature type="repeat" description="WD" evidence="3">
    <location>
        <begin position="791"/>
        <end position="817"/>
    </location>
</feature>
<dbReference type="Pfam" id="PF00400">
    <property type="entry name" value="WD40"/>
    <property type="match status" value="8"/>
</dbReference>
<keyword evidence="2" id="KW-0677">Repeat</keyword>
<dbReference type="Proteomes" id="UP000823405">
    <property type="component" value="Unassembled WGS sequence"/>
</dbReference>
<dbReference type="SUPFAM" id="SSF50978">
    <property type="entry name" value="WD40 repeat-like"/>
    <property type="match status" value="1"/>
</dbReference>
<dbReference type="InterPro" id="IPR001646">
    <property type="entry name" value="5peptide_repeat"/>
</dbReference>
<feature type="repeat" description="WD" evidence="3">
    <location>
        <begin position="742"/>
        <end position="778"/>
    </location>
</feature>
<dbReference type="InterPro" id="IPR001680">
    <property type="entry name" value="WD40_rpt"/>
</dbReference>
<dbReference type="Gene3D" id="2.130.10.10">
    <property type="entry name" value="YVTN repeat-like/Quinoprotein amine dehydrogenase"/>
    <property type="match status" value="3"/>
</dbReference>
<dbReference type="PANTHER" id="PTHR19879">
    <property type="entry name" value="TRANSCRIPTION INITIATION FACTOR TFIID"/>
    <property type="match status" value="1"/>
</dbReference>
<evidence type="ECO:0000256" key="3">
    <source>
        <dbReference type="PROSITE-ProRule" id="PRU00221"/>
    </source>
</evidence>
<dbReference type="PROSITE" id="PS00678">
    <property type="entry name" value="WD_REPEATS_1"/>
    <property type="match status" value="1"/>
</dbReference>
<dbReference type="PRINTS" id="PR00320">
    <property type="entry name" value="GPROTEINBRPT"/>
</dbReference>
<protein>
    <recommendedName>
        <fullName evidence="6">WD40 repeat-like protein</fullName>
    </recommendedName>
</protein>
<dbReference type="Gene3D" id="3.40.50.300">
    <property type="entry name" value="P-loop containing nucleotide triphosphate hydrolases"/>
    <property type="match status" value="1"/>
</dbReference>
<dbReference type="PROSITE" id="PS00675">
    <property type="entry name" value="SIGMA54_INTERACT_1"/>
    <property type="match status" value="1"/>
</dbReference>
<dbReference type="InterPro" id="IPR015943">
    <property type="entry name" value="WD40/YVTN_repeat-like_dom_sf"/>
</dbReference>
<dbReference type="PROSITE" id="PS50082">
    <property type="entry name" value="WD_REPEATS_2"/>
    <property type="match status" value="7"/>
</dbReference>
<dbReference type="InterPro" id="IPR025662">
    <property type="entry name" value="Sigma_54_int_dom_ATP-bd_1"/>
</dbReference>
<keyword evidence="5" id="KW-1185">Reference proteome</keyword>
<gene>
    <name evidence="4" type="ORF">BGZ97_003615</name>
</gene>
<evidence type="ECO:0008006" key="6">
    <source>
        <dbReference type="Google" id="ProtNLM"/>
    </source>
</evidence>
<evidence type="ECO:0000313" key="4">
    <source>
        <dbReference type="EMBL" id="KAG0299618.1"/>
    </source>
</evidence>
<accession>A0A9P6UHL1</accession>
<dbReference type="CDD" id="cd00200">
    <property type="entry name" value="WD40"/>
    <property type="match status" value="1"/>
</dbReference>
<feature type="repeat" description="WD" evidence="3">
    <location>
        <begin position="867"/>
        <end position="902"/>
    </location>
</feature>
<sequence>MHSQLECFAWISRPRERSDSHIAGGNDITSSQPLKKRSGYKSLEISTSHMSQELNVADKPTAGVYENGRAKTTTLELQDEFVLKEMMVRRLREHHQPVYIPPMAKANLQAPDEDIFPLMENVQEFLASNRQVMLILGDSGAGKSTFNKHLEAELLQSYNSGDRIPLFVNLPALGGPATDIITEQLREHNFSEDQIQDLKQHRQFIVICDGYDESQLTFNLHTSNNFNRPGQWSVKLIISCRTQYLSQDYRNHFVPQEDHSNALASTLFREAVISPFSNVQIRDYVEQYVPLQPRTWKSQDYMERLTIIPNLMDLVRNPFLLFLALEALPTFTEREQNLSTVKISRIQLYDTFVIHWLNVNKRRLESNALSVDERVVYDQLLDAGFILMGIDYSTRLATAIFEKQDGNPVVQYGHTQDDQSWQAEFFGPNPVVRLLRESAPLTRTGSLYRFLHRSMLEYFFSCAIFDPSGFLGHHEFAPHLYADSPNTQWLGSDSPLFTRNLLTEPSIIQFLSERVQQTPAFKEQLSVVIELSKTDASAATAAANAITILVKAGVTFHGQDLRGIRIPGADISGCQFDSVRLQGSDLTGVNLGWSWLRQSDFSKAQMKGVQFGELPYLEENDSVWTCRYSPDGRMLAVGMDSGGLTLYDTEAWKKIRTLVGHDGDIDSLAFSPDGKRLASGGDDRAVRVWESGSGDLLWTMDGHTHTVRSVAFSPCGKKIASASSDDTLRLWNSFTGEALLIFEGHTQGVSCVKFTPDGRHLVSGSWDGTIRFWNVDAGVPGDVWNQGYGQVICMDISPDGFQIVSGHLEGTLRLWNIISGSPGSILRGHTDNVMSVMFSSDGQRIASASDDSTVRVWDPSSGTQTSMFSSRGSLLDVSISPDGSTLASVDGSKTIRLWGMSSSGSSIGSPGHSENVTAVAYLPTGDSIMSSGQDKTVRQWDAFTGAAGFTRHFSENVMYSVALSPNFRQAASCKEVTIQLWDLSTGERGPTLDGHTDDSF</sequence>
<organism evidence="4 5">
    <name type="scientific">Linnemannia gamsii</name>
    <dbReference type="NCBI Taxonomy" id="64522"/>
    <lineage>
        <taxon>Eukaryota</taxon>
        <taxon>Fungi</taxon>
        <taxon>Fungi incertae sedis</taxon>
        <taxon>Mucoromycota</taxon>
        <taxon>Mortierellomycotina</taxon>
        <taxon>Mortierellomycetes</taxon>
        <taxon>Mortierellales</taxon>
        <taxon>Mortierellaceae</taxon>
        <taxon>Linnemannia</taxon>
    </lineage>
</organism>
<dbReference type="InterPro" id="IPR027417">
    <property type="entry name" value="P-loop_NTPase"/>
</dbReference>
<dbReference type="OrthoDB" id="2396974at2759"/>
<evidence type="ECO:0000256" key="2">
    <source>
        <dbReference type="ARBA" id="ARBA00022737"/>
    </source>
</evidence>
<dbReference type="SUPFAM" id="SSF141571">
    <property type="entry name" value="Pentapeptide repeat-like"/>
    <property type="match status" value="1"/>
</dbReference>
<proteinExistence type="predicted"/>
<dbReference type="Gene3D" id="2.160.20.80">
    <property type="entry name" value="E3 ubiquitin-protein ligase SopA"/>
    <property type="match status" value="1"/>
</dbReference>
<comment type="caution">
    <text evidence="4">The sequence shown here is derived from an EMBL/GenBank/DDBJ whole genome shotgun (WGS) entry which is preliminary data.</text>
</comment>
<dbReference type="PROSITE" id="PS50294">
    <property type="entry name" value="WD_REPEATS_REGION"/>
    <property type="match status" value="5"/>
</dbReference>
<dbReference type="InterPro" id="IPR036322">
    <property type="entry name" value="WD40_repeat_dom_sf"/>
</dbReference>
<dbReference type="Pfam" id="PF00805">
    <property type="entry name" value="Pentapeptide"/>
    <property type="match status" value="1"/>
</dbReference>
<evidence type="ECO:0000256" key="1">
    <source>
        <dbReference type="ARBA" id="ARBA00022574"/>
    </source>
</evidence>
<dbReference type="SUPFAM" id="SSF117289">
    <property type="entry name" value="Nucleoporin domain"/>
    <property type="match status" value="1"/>
</dbReference>
<dbReference type="InterPro" id="IPR020472">
    <property type="entry name" value="WD40_PAC1"/>
</dbReference>
<feature type="repeat" description="WD" evidence="3">
    <location>
        <begin position="658"/>
        <end position="699"/>
    </location>
</feature>
<dbReference type="AlphaFoldDB" id="A0A9P6UHL1"/>
<reference evidence="4" key="1">
    <citation type="journal article" date="2020" name="Fungal Divers.">
        <title>Resolving the Mortierellaceae phylogeny through synthesis of multi-gene phylogenetics and phylogenomics.</title>
        <authorList>
            <person name="Vandepol N."/>
            <person name="Liber J."/>
            <person name="Desiro A."/>
            <person name="Na H."/>
            <person name="Kennedy M."/>
            <person name="Barry K."/>
            <person name="Grigoriev I.V."/>
            <person name="Miller A.N."/>
            <person name="O'Donnell K."/>
            <person name="Stajich J.E."/>
            <person name="Bonito G."/>
        </authorList>
    </citation>
    <scope>NUCLEOTIDE SEQUENCE</scope>
    <source>
        <strain evidence="4">NVP60</strain>
    </source>
</reference>
<name>A0A9P6UHL1_9FUNG</name>
<dbReference type="SUPFAM" id="SSF52540">
    <property type="entry name" value="P-loop containing nucleoside triphosphate hydrolases"/>
    <property type="match status" value="1"/>
</dbReference>
<feature type="repeat" description="WD" evidence="3">
    <location>
        <begin position="826"/>
        <end position="867"/>
    </location>
</feature>
<feature type="repeat" description="WD" evidence="3">
    <location>
        <begin position="700"/>
        <end position="741"/>
    </location>
</feature>
<dbReference type="SMART" id="SM00320">
    <property type="entry name" value="WD40"/>
    <property type="match status" value="8"/>
</dbReference>
<dbReference type="PANTHER" id="PTHR19879:SF9">
    <property type="entry name" value="TRANSCRIPTION INITIATION FACTOR TFIID SUBUNIT 5"/>
    <property type="match status" value="1"/>
</dbReference>